<dbReference type="Gene3D" id="3.40.50.1820">
    <property type="entry name" value="alpha/beta hydrolase"/>
    <property type="match status" value="1"/>
</dbReference>
<sequence length="408" mass="44122">MTETSDDNGMRGAGADAGVKRGDWLLPDPFKGPGGERIRAREQWPAQREYLVGLVLRGLYGTMPPAPKTGQVAVEFLDRSPVLDGKAVFELVRLTIADTPGGVSIAFNVRVCRPANDGEPGGVLVLPNYSAPDHCCGLCIEEGMLREAVRRGYAVAGFEIDEAAPDDAERFFVSPCIRAYPGYTWHAFAVWAWLQSRVIDWLATRDCIDANRIVATGHSRFGKTALCCGLTDTRVAVTAPAGSGCGGMGSMRLQGNRFGEGHGHFERIGRMANWFPHWVVPEAAAYGSADGERPYRECEMPFDANTLAACTAPRGLIVVEGLDDGAANQFGTQTAWLAASEVYRFLGVPERCGIHYREGGHAYTPEDWSVVLDFCDAVLGGKPVHATYKTRSDGDTPVGYAWTAPTVE</sequence>
<feature type="domain" description="4-O-methyl-glucuronoyl methylesterase-like" evidence="4">
    <location>
        <begin position="139"/>
        <end position="347"/>
    </location>
</feature>
<evidence type="ECO:0000313" key="5">
    <source>
        <dbReference type="EMBL" id="NEG88658.1"/>
    </source>
</evidence>
<comment type="caution">
    <text evidence="5">The sequence shown here is derived from an EMBL/GenBank/DDBJ whole genome shotgun (WGS) entry which is preliminary data.</text>
</comment>
<accession>A0A6N9Z268</accession>
<dbReference type="AlphaFoldDB" id="A0A6N9Z268"/>
<organism evidence="5 6">
    <name type="scientific">Bifidobacterium aerophilum</name>
    <dbReference type="NCBI Taxonomy" id="1798155"/>
    <lineage>
        <taxon>Bacteria</taxon>
        <taxon>Bacillati</taxon>
        <taxon>Actinomycetota</taxon>
        <taxon>Actinomycetes</taxon>
        <taxon>Bifidobacteriales</taxon>
        <taxon>Bifidobacteriaceae</taxon>
        <taxon>Bifidobacterium</taxon>
    </lineage>
</organism>
<proteinExistence type="predicted"/>
<dbReference type="InterPro" id="IPR054579">
    <property type="entry name" value="GCE-like_dom"/>
</dbReference>
<keyword evidence="6" id="KW-1185">Reference proteome</keyword>
<evidence type="ECO:0000259" key="4">
    <source>
        <dbReference type="Pfam" id="PF22244"/>
    </source>
</evidence>
<keyword evidence="3" id="KW-0378">Hydrolase</keyword>
<dbReference type="Proteomes" id="UP000469194">
    <property type="component" value="Unassembled WGS sequence"/>
</dbReference>
<evidence type="ECO:0000256" key="3">
    <source>
        <dbReference type="ARBA" id="ARBA00022801"/>
    </source>
</evidence>
<evidence type="ECO:0000256" key="2">
    <source>
        <dbReference type="ARBA" id="ARBA00022729"/>
    </source>
</evidence>
<gene>
    <name evidence="5" type="ORF">GFD25_01280</name>
</gene>
<keyword evidence="2" id="KW-0732">Signal</keyword>
<name>A0A6N9Z268_9BIFI</name>
<dbReference type="EMBL" id="WHZW01000002">
    <property type="protein sequence ID" value="NEG88658.1"/>
    <property type="molecule type" value="Genomic_DNA"/>
</dbReference>
<evidence type="ECO:0000313" key="6">
    <source>
        <dbReference type="Proteomes" id="UP000469194"/>
    </source>
</evidence>
<dbReference type="GO" id="GO:0052689">
    <property type="term" value="F:carboxylic ester hydrolase activity"/>
    <property type="evidence" value="ECO:0007669"/>
    <property type="project" value="UniProtKB-KW"/>
</dbReference>
<protein>
    <recommendedName>
        <fullName evidence="4">4-O-methyl-glucuronoyl methylesterase-like domain-containing protein</fullName>
    </recommendedName>
</protein>
<dbReference type="Pfam" id="PF22244">
    <property type="entry name" value="GCE_fung"/>
    <property type="match status" value="1"/>
</dbReference>
<keyword evidence="1" id="KW-0719">Serine esterase</keyword>
<dbReference type="InterPro" id="IPR029058">
    <property type="entry name" value="AB_hydrolase_fold"/>
</dbReference>
<reference evidence="5 6" key="1">
    <citation type="submission" date="2019-10" db="EMBL/GenBank/DDBJ databases">
        <title>Bifidobacterium from non-human primates.</title>
        <authorList>
            <person name="Modesto M."/>
        </authorList>
    </citation>
    <scope>NUCLEOTIDE SEQUENCE [LARGE SCALE GENOMIC DNA]</scope>
    <source>
        <strain evidence="5 6">TRE17</strain>
    </source>
</reference>
<evidence type="ECO:0000256" key="1">
    <source>
        <dbReference type="ARBA" id="ARBA00022487"/>
    </source>
</evidence>
<dbReference type="SUPFAM" id="SSF53474">
    <property type="entry name" value="alpha/beta-Hydrolases"/>
    <property type="match status" value="1"/>
</dbReference>